<dbReference type="PROSITE" id="PS50803">
    <property type="entry name" value="OAR"/>
    <property type="match status" value="1"/>
</dbReference>
<evidence type="ECO:0000256" key="2">
    <source>
        <dbReference type="ARBA" id="ARBA00005733"/>
    </source>
</evidence>
<evidence type="ECO:0000256" key="1">
    <source>
        <dbReference type="ARBA" id="ARBA00004123"/>
    </source>
</evidence>
<dbReference type="OMA" id="CTRTASP"/>
<dbReference type="CDD" id="cd00086">
    <property type="entry name" value="homeodomain"/>
    <property type="match status" value="1"/>
</dbReference>
<feature type="region of interest" description="Disordered" evidence="9">
    <location>
        <begin position="1"/>
        <end position="94"/>
    </location>
</feature>
<dbReference type="Gene3D" id="1.10.10.60">
    <property type="entry name" value="Homeodomain-like"/>
    <property type="match status" value="1"/>
</dbReference>
<protein>
    <submittedName>
        <fullName evidence="12">Paired related homeobox 2</fullName>
    </submittedName>
</protein>
<keyword evidence="6 7" id="KW-0539">Nucleus</keyword>
<dbReference type="PANTHER" id="PTHR46385">
    <property type="entry name" value="PAIRED MESODERM HOMEOBOX PROTEIN 1-RELATED"/>
    <property type="match status" value="1"/>
</dbReference>
<dbReference type="PROSITE" id="PS00027">
    <property type="entry name" value="HOMEOBOX_1"/>
    <property type="match status" value="1"/>
</dbReference>
<dbReference type="Proteomes" id="UP000694388">
    <property type="component" value="Unplaced"/>
</dbReference>
<feature type="compositionally biased region" description="Polar residues" evidence="9">
    <location>
        <begin position="1"/>
        <end position="13"/>
    </location>
</feature>
<evidence type="ECO:0000313" key="13">
    <source>
        <dbReference type="Proteomes" id="UP000694388"/>
    </source>
</evidence>
<dbReference type="Pfam" id="PF03826">
    <property type="entry name" value="OAR"/>
    <property type="match status" value="1"/>
</dbReference>
<comment type="similarity">
    <text evidence="2">Belongs to the paired homeobox family.</text>
</comment>
<dbReference type="SUPFAM" id="SSF46689">
    <property type="entry name" value="Homeodomain-like"/>
    <property type="match status" value="1"/>
</dbReference>
<evidence type="ECO:0000256" key="4">
    <source>
        <dbReference type="ARBA" id="ARBA00023125"/>
    </source>
</evidence>
<dbReference type="GO" id="GO:0000978">
    <property type="term" value="F:RNA polymerase II cis-regulatory region sequence-specific DNA binding"/>
    <property type="evidence" value="ECO:0007669"/>
    <property type="project" value="TreeGrafter"/>
</dbReference>
<evidence type="ECO:0000256" key="6">
    <source>
        <dbReference type="ARBA" id="ARBA00023242"/>
    </source>
</evidence>
<keyword evidence="4 7" id="KW-0238">DNA-binding</keyword>
<accession>A0A8C4QDX7</accession>
<dbReference type="AlphaFoldDB" id="A0A8C4QDX7"/>
<dbReference type="InterPro" id="IPR009057">
    <property type="entry name" value="Homeodomain-like_sf"/>
</dbReference>
<evidence type="ECO:0000256" key="8">
    <source>
        <dbReference type="RuleBase" id="RU000682"/>
    </source>
</evidence>
<dbReference type="InterPro" id="IPR043378">
    <property type="entry name" value="PRRX1/2"/>
</dbReference>
<dbReference type="SMART" id="SM00389">
    <property type="entry name" value="HOX"/>
    <property type="match status" value="1"/>
</dbReference>
<comment type="subcellular location">
    <subcellularLocation>
        <location evidence="1 7 8">Nucleus</location>
    </subcellularLocation>
</comment>
<evidence type="ECO:0000256" key="5">
    <source>
        <dbReference type="ARBA" id="ARBA00023155"/>
    </source>
</evidence>
<evidence type="ECO:0000256" key="9">
    <source>
        <dbReference type="SAM" id="MobiDB-lite"/>
    </source>
</evidence>
<name>A0A8C4QDX7_EPTBU</name>
<dbReference type="GO" id="GO:0000981">
    <property type="term" value="F:DNA-binding transcription factor activity, RNA polymerase II-specific"/>
    <property type="evidence" value="ECO:0007669"/>
    <property type="project" value="InterPro"/>
</dbReference>
<keyword evidence="5 7" id="KW-0371">Homeobox</keyword>
<reference evidence="12" key="1">
    <citation type="submission" date="2025-05" db="UniProtKB">
        <authorList>
            <consortium name="Ensembl"/>
        </authorList>
    </citation>
    <scope>IDENTIFICATION</scope>
</reference>
<organism evidence="12 13">
    <name type="scientific">Eptatretus burgeri</name>
    <name type="common">Inshore hagfish</name>
    <dbReference type="NCBI Taxonomy" id="7764"/>
    <lineage>
        <taxon>Eukaryota</taxon>
        <taxon>Metazoa</taxon>
        <taxon>Chordata</taxon>
        <taxon>Craniata</taxon>
        <taxon>Vertebrata</taxon>
        <taxon>Cyclostomata</taxon>
        <taxon>Myxini</taxon>
        <taxon>Myxiniformes</taxon>
        <taxon>Myxinidae</taxon>
        <taxon>Eptatretinae</taxon>
        <taxon>Eptatretus</taxon>
    </lineage>
</organism>
<sequence>MNSPFSHPLTTDKVQVPCSAADPAAHNRKNFSVSHILDLQPPEHDPEEPGVCRQLESGALSSGSETLQPEGEPSGPEQAKRRRKQRRNRTTFNSNQLAALERVFERTHYPDAFVREELARRVNLSEARVQVWFQNRRAKFRRNERALLASRSASALRPFSSDAAVEQPMAARPAPLSPEYLASWGANSTPAYSAVPPYATGGGGAATPGMTMVNSIASLRLKAKEYSLQRNQVPTVN</sequence>
<evidence type="ECO:0000256" key="7">
    <source>
        <dbReference type="PROSITE-ProRule" id="PRU00108"/>
    </source>
</evidence>
<dbReference type="Ensembl" id="ENSEBUT00000014158.1">
    <property type="protein sequence ID" value="ENSEBUP00000013582.1"/>
    <property type="gene ID" value="ENSEBUG00000008573.1"/>
</dbReference>
<feature type="domain" description="OAR" evidence="11">
    <location>
        <begin position="214"/>
        <end position="227"/>
    </location>
</feature>
<feature type="domain" description="Homeobox" evidence="10">
    <location>
        <begin position="83"/>
        <end position="143"/>
    </location>
</feature>
<dbReference type="InterPro" id="IPR017970">
    <property type="entry name" value="Homeobox_CS"/>
</dbReference>
<dbReference type="Pfam" id="PF00046">
    <property type="entry name" value="Homeodomain"/>
    <property type="match status" value="1"/>
</dbReference>
<dbReference type="Ensembl" id="ENSEBUT00000014148.1">
    <property type="protein sequence ID" value="ENSEBUP00000013572.1"/>
    <property type="gene ID" value="ENSEBUG00000008573.1"/>
</dbReference>
<dbReference type="FunFam" id="1.10.10.60:FF:000066">
    <property type="entry name" value="Paired mesoderm homeobox protein 1"/>
    <property type="match status" value="1"/>
</dbReference>
<keyword evidence="3" id="KW-0217">Developmental protein</keyword>
<evidence type="ECO:0000313" key="12">
    <source>
        <dbReference type="Ensembl" id="ENSEBUP00000013572.1"/>
    </source>
</evidence>
<feature type="DNA-binding region" description="Homeobox" evidence="7">
    <location>
        <begin position="85"/>
        <end position="144"/>
    </location>
</feature>
<proteinExistence type="inferred from homology"/>
<dbReference type="InterPro" id="IPR003654">
    <property type="entry name" value="OAR_dom"/>
</dbReference>
<keyword evidence="13" id="KW-1185">Reference proteome</keyword>
<feature type="compositionally biased region" description="Basic residues" evidence="9">
    <location>
        <begin position="80"/>
        <end position="89"/>
    </location>
</feature>
<dbReference type="InterPro" id="IPR001356">
    <property type="entry name" value="HD"/>
</dbReference>
<dbReference type="Ensembl" id="ENSEBUT00000014165.1">
    <property type="protein sequence ID" value="ENSEBUP00000013590.1"/>
    <property type="gene ID" value="ENSEBUG00000008573.1"/>
</dbReference>
<dbReference type="GO" id="GO:0005634">
    <property type="term" value="C:nucleus"/>
    <property type="evidence" value="ECO:0007669"/>
    <property type="project" value="UniProtKB-SubCell"/>
</dbReference>
<evidence type="ECO:0000256" key="3">
    <source>
        <dbReference type="ARBA" id="ARBA00022473"/>
    </source>
</evidence>
<dbReference type="PROSITE" id="PS50071">
    <property type="entry name" value="HOMEOBOX_2"/>
    <property type="match status" value="1"/>
</dbReference>
<evidence type="ECO:0000259" key="10">
    <source>
        <dbReference type="PROSITE" id="PS50071"/>
    </source>
</evidence>
<dbReference type="GeneTree" id="ENSGT00940000161643"/>
<evidence type="ECO:0000259" key="11">
    <source>
        <dbReference type="PROSITE" id="PS50803"/>
    </source>
</evidence>
<dbReference type="PANTHER" id="PTHR46385:SF4">
    <property type="entry name" value="PAIRED MESODERM HOMEOBOX PROTEIN 2-LIKE ISOFORM X1"/>
    <property type="match status" value="1"/>
</dbReference>